<dbReference type="GO" id="GO:0031683">
    <property type="term" value="F:G-protein beta/gamma-subunit complex binding"/>
    <property type="evidence" value="ECO:0007669"/>
    <property type="project" value="InterPro"/>
</dbReference>
<dbReference type="PRINTS" id="PR00318">
    <property type="entry name" value="GPROTEINA"/>
</dbReference>
<feature type="binding site" evidence="5">
    <location>
        <begin position="185"/>
        <end position="191"/>
    </location>
    <ligand>
        <name>GTP</name>
        <dbReference type="ChEBI" id="CHEBI:37565"/>
    </ligand>
</feature>
<name>A0A9W7B715_9STRA</name>
<dbReference type="InterPro" id="IPR027417">
    <property type="entry name" value="P-loop_NTPase"/>
</dbReference>
<dbReference type="SUPFAM" id="SSF52540">
    <property type="entry name" value="P-loop containing nucleoside triphosphate hydrolases"/>
    <property type="match status" value="1"/>
</dbReference>
<feature type="binding site" evidence="5">
    <location>
        <begin position="210"/>
        <end position="214"/>
    </location>
    <ligand>
        <name>GTP</name>
        <dbReference type="ChEBI" id="CHEBI:37565"/>
    </ligand>
</feature>
<dbReference type="GO" id="GO:0003924">
    <property type="term" value="F:GTPase activity"/>
    <property type="evidence" value="ECO:0007669"/>
    <property type="project" value="InterPro"/>
</dbReference>
<evidence type="ECO:0000256" key="4">
    <source>
        <dbReference type="ARBA" id="ARBA00023224"/>
    </source>
</evidence>
<keyword evidence="6" id="KW-0460">Magnesium</keyword>
<evidence type="ECO:0000256" key="1">
    <source>
        <dbReference type="ARBA" id="ARBA00022723"/>
    </source>
</evidence>
<keyword evidence="9" id="KW-1185">Reference proteome</keyword>
<dbReference type="PANTHER" id="PTHR10218">
    <property type="entry name" value="GTP-BINDING PROTEIN ALPHA SUBUNIT"/>
    <property type="match status" value="1"/>
</dbReference>
<dbReference type="Pfam" id="PF00503">
    <property type="entry name" value="G-alpha"/>
    <property type="match status" value="1"/>
</dbReference>
<dbReference type="OrthoDB" id="5817230at2759"/>
<evidence type="ECO:0000256" key="5">
    <source>
        <dbReference type="PIRSR" id="PIRSR601019-1"/>
    </source>
</evidence>
<keyword evidence="1 6" id="KW-0479">Metal-binding</keyword>
<comment type="caution">
    <text evidence="8">The sequence shown here is derived from an EMBL/GenBank/DDBJ whole genome shotgun (WGS) entry which is preliminary data.</text>
</comment>
<keyword evidence="2 5" id="KW-0547">Nucleotide-binding</keyword>
<dbReference type="InterPro" id="IPR011025">
    <property type="entry name" value="GproteinA_insert"/>
</dbReference>
<feature type="binding site" evidence="5">
    <location>
        <position position="338"/>
    </location>
    <ligand>
        <name>GTP</name>
        <dbReference type="ChEBI" id="CHEBI:37565"/>
    </ligand>
</feature>
<keyword evidence="3 5" id="KW-0342">GTP-binding</keyword>
<dbReference type="SMART" id="SM00275">
    <property type="entry name" value="G_alpha"/>
    <property type="match status" value="1"/>
</dbReference>
<evidence type="ECO:0000256" key="2">
    <source>
        <dbReference type="ARBA" id="ARBA00022741"/>
    </source>
</evidence>
<dbReference type="GO" id="GO:0005737">
    <property type="term" value="C:cytoplasm"/>
    <property type="evidence" value="ECO:0007669"/>
    <property type="project" value="TreeGrafter"/>
</dbReference>
<dbReference type="Gene3D" id="1.10.400.10">
    <property type="entry name" value="GI Alpha 1, domain 2-like"/>
    <property type="match status" value="1"/>
</dbReference>
<evidence type="ECO:0000256" key="7">
    <source>
        <dbReference type="SAM" id="MobiDB-lite"/>
    </source>
</evidence>
<sequence length="366" mass="41154">MGVCSSSPDDLNVKPSTQKQKRDAKEAKASEDAKIKMLLLGCGESGKSTIFKQMRILHGKPQTAAELLRLRDIIRSNCVMLMVALANFIEATAEVEGLLLADERKAFNKVLEEVVSNFNDENVDANAEHCMNHIPQFQTLWKSAAFKEAWSRRAETDAIDGHDALMDSFDDITSADYAVPSNHLLLSRVRTEGVVSHSYDIDGAIFEIFDVGGQRYFRKTWFDCFEDVTAIIFVASLSEFDQMLAEDKSKNRMTEALDLFSSVLDNAYFTKIDLLLFLNKKDLFATKIRTSNIADQKDFSDFEGKPNDFDSGVGYFIDKFVAFNEDPERQVFVHITCATDTGNISFVWESCKEIILEANIQASFGL</sequence>
<dbReference type="FunFam" id="3.40.50.300:FF:000692">
    <property type="entry name" value="Guanine nucleotide-binding protein subunit alpha"/>
    <property type="match status" value="1"/>
</dbReference>
<dbReference type="AlphaFoldDB" id="A0A9W7B715"/>
<evidence type="ECO:0000256" key="3">
    <source>
        <dbReference type="ARBA" id="ARBA00023134"/>
    </source>
</evidence>
<keyword evidence="4" id="KW-0807">Transducer</keyword>
<feature type="binding site" evidence="5">
    <location>
        <begin position="44"/>
        <end position="49"/>
    </location>
    <ligand>
        <name>GTP</name>
        <dbReference type="ChEBI" id="CHEBI:37565"/>
    </ligand>
</feature>
<dbReference type="GO" id="GO:0046872">
    <property type="term" value="F:metal ion binding"/>
    <property type="evidence" value="ECO:0007669"/>
    <property type="project" value="UniProtKB-KW"/>
</dbReference>
<dbReference type="SUPFAM" id="SSF47895">
    <property type="entry name" value="Transducin (alpha subunit), insertion domain"/>
    <property type="match status" value="1"/>
</dbReference>
<dbReference type="PROSITE" id="PS51882">
    <property type="entry name" value="G_ALPHA"/>
    <property type="match status" value="1"/>
</dbReference>
<dbReference type="Gene3D" id="3.40.50.300">
    <property type="entry name" value="P-loop containing nucleotide triphosphate hydrolases"/>
    <property type="match status" value="1"/>
</dbReference>
<dbReference type="InterPro" id="IPR001019">
    <property type="entry name" value="Gprotein_alpha_su"/>
</dbReference>
<dbReference type="Proteomes" id="UP001165085">
    <property type="component" value="Unassembled WGS sequence"/>
</dbReference>
<feature type="compositionally biased region" description="Polar residues" evidence="7">
    <location>
        <begin position="1"/>
        <end position="18"/>
    </location>
</feature>
<organism evidence="8 9">
    <name type="scientific">Triparma strigata</name>
    <dbReference type="NCBI Taxonomy" id="1606541"/>
    <lineage>
        <taxon>Eukaryota</taxon>
        <taxon>Sar</taxon>
        <taxon>Stramenopiles</taxon>
        <taxon>Ochrophyta</taxon>
        <taxon>Bolidophyceae</taxon>
        <taxon>Parmales</taxon>
        <taxon>Triparmaceae</taxon>
        <taxon>Triparma</taxon>
    </lineage>
</organism>
<feature type="region of interest" description="Disordered" evidence="7">
    <location>
        <begin position="1"/>
        <end position="28"/>
    </location>
</feature>
<dbReference type="PANTHER" id="PTHR10218:SF302">
    <property type="entry name" value="GUANINE NUCLEOTIDE-BINDING PROTEIN ALPHA-5 SUBUNIT"/>
    <property type="match status" value="1"/>
</dbReference>
<feature type="binding site" evidence="6">
    <location>
        <position position="48"/>
    </location>
    <ligand>
        <name>Mg(2+)</name>
        <dbReference type="ChEBI" id="CHEBI:18420"/>
    </ligand>
</feature>
<dbReference type="GO" id="GO:0001664">
    <property type="term" value="F:G protein-coupled receptor binding"/>
    <property type="evidence" value="ECO:0007669"/>
    <property type="project" value="TreeGrafter"/>
</dbReference>
<evidence type="ECO:0000313" key="9">
    <source>
        <dbReference type="Proteomes" id="UP001165085"/>
    </source>
</evidence>
<feature type="binding site" evidence="5">
    <location>
        <begin position="279"/>
        <end position="282"/>
    </location>
    <ligand>
        <name>GTP</name>
        <dbReference type="ChEBI" id="CHEBI:37565"/>
    </ligand>
</feature>
<feature type="binding site" evidence="6">
    <location>
        <position position="191"/>
    </location>
    <ligand>
        <name>Mg(2+)</name>
        <dbReference type="ChEBI" id="CHEBI:18420"/>
    </ligand>
</feature>
<proteinExistence type="predicted"/>
<dbReference type="EMBL" id="BRXY01000249">
    <property type="protein sequence ID" value="GMH80770.1"/>
    <property type="molecule type" value="Genomic_DNA"/>
</dbReference>
<dbReference type="GO" id="GO:0005525">
    <property type="term" value="F:GTP binding"/>
    <property type="evidence" value="ECO:0007669"/>
    <property type="project" value="UniProtKB-KW"/>
</dbReference>
<reference evidence="9" key="1">
    <citation type="journal article" date="2023" name="Commun. Biol.">
        <title>Genome analysis of Parmales, the sister group of diatoms, reveals the evolutionary specialization of diatoms from phago-mixotrophs to photoautotrophs.</title>
        <authorList>
            <person name="Ban H."/>
            <person name="Sato S."/>
            <person name="Yoshikawa S."/>
            <person name="Yamada K."/>
            <person name="Nakamura Y."/>
            <person name="Ichinomiya M."/>
            <person name="Sato N."/>
            <person name="Blanc-Mathieu R."/>
            <person name="Endo H."/>
            <person name="Kuwata A."/>
            <person name="Ogata H."/>
        </authorList>
    </citation>
    <scope>NUCLEOTIDE SEQUENCE [LARGE SCALE GENOMIC DNA]</scope>
    <source>
        <strain evidence="9">NIES 3701</strain>
    </source>
</reference>
<gene>
    <name evidence="8" type="ORF">TrST_g14370</name>
</gene>
<dbReference type="GO" id="GO:0005834">
    <property type="term" value="C:heterotrimeric G-protein complex"/>
    <property type="evidence" value="ECO:0007669"/>
    <property type="project" value="TreeGrafter"/>
</dbReference>
<dbReference type="CDD" id="cd00066">
    <property type="entry name" value="G-alpha"/>
    <property type="match status" value="1"/>
</dbReference>
<evidence type="ECO:0000313" key="8">
    <source>
        <dbReference type="EMBL" id="GMH80770.1"/>
    </source>
</evidence>
<protein>
    <submittedName>
        <fullName evidence="8">Uncharacterized protein</fullName>
    </submittedName>
</protein>
<dbReference type="GO" id="GO:0007188">
    <property type="term" value="P:adenylate cyclase-modulating G protein-coupled receptor signaling pathway"/>
    <property type="evidence" value="ECO:0007669"/>
    <property type="project" value="TreeGrafter"/>
</dbReference>
<evidence type="ECO:0000256" key="6">
    <source>
        <dbReference type="PIRSR" id="PIRSR601019-2"/>
    </source>
</evidence>
<accession>A0A9W7B715</accession>